<dbReference type="Pfam" id="PF13715">
    <property type="entry name" value="CarbopepD_reg_2"/>
    <property type="match status" value="1"/>
</dbReference>
<dbReference type="Proteomes" id="UP001165367">
    <property type="component" value="Unassembled WGS sequence"/>
</dbReference>
<evidence type="ECO:0000313" key="2">
    <source>
        <dbReference type="EMBL" id="MCG2617616.1"/>
    </source>
</evidence>
<keyword evidence="1" id="KW-0732">Signal</keyword>
<dbReference type="EMBL" id="JAKLTR010000023">
    <property type="protein sequence ID" value="MCG2617616.1"/>
    <property type="molecule type" value="Genomic_DNA"/>
</dbReference>
<protein>
    <submittedName>
        <fullName evidence="2">Carboxypeptidase-like regulatory domain-containing protein</fullName>
    </submittedName>
</protein>
<keyword evidence="3" id="KW-1185">Reference proteome</keyword>
<dbReference type="InterPro" id="IPR008969">
    <property type="entry name" value="CarboxyPept-like_regulatory"/>
</dbReference>
<reference evidence="2" key="1">
    <citation type="submission" date="2022-01" db="EMBL/GenBank/DDBJ databases">
        <authorList>
            <person name="Jo J.-H."/>
            <person name="Im W.-T."/>
        </authorList>
    </citation>
    <scope>NUCLEOTIDE SEQUENCE</scope>
    <source>
        <strain evidence="2">NA20</strain>
    </source>
</reference>
<feature type="chain" id="PRO_5046819789" evidence="1">
    <location>
        <begin position="22"/>
        <end position="356"/>
    </location>
</feature>
<sequence>MQNTRFLFFLLFTILSVAANAQFNISGKVIDAETKEPLSGASVYCQNTTSGTTSNKQGEFSLALKSSGGYELIISFTGYQTHRLQISHTDAHLPDIEMAREEKSMTEVIIKSSNELKDGWERYGSFFVEQFIGTTPNAAKSSFLNNDVLKFYLLKKSNKLRVLATEPLQIENRALGYNMRYQLDSFIYDYNTGISSYSGFCLYSEMEGTDSLKKVWAQAREKAYLGSKLHFMRSYYDSTVAQEGFTIDLLDENKDASFSRITNPYDTLYYGALDSTMQVEIWYPRKISVTYTAQRPDPEYLKQFKLPKNVAVQISYIDIRNSIAIKENGYYYEQKDWVNQGYWSWKNIADQLPLDY</sequence>
<organism evidence="2 3">
    <name type="scientific">Terrimonas ginsenosidimutans</name>
    <dbReference type="NCBI Taxonomy" id="2908004"/>
    <lineage>
        <taxon>Bacteria</taxon>
        <taxon>Pseudomonadati</taxon>
        <taxon>Bacteroidota</taxon>
        <taxon>Chitinophagia</taxon>
        <taxon>Chitinophagales</taxon>
        <taxon>Chitinophagaceae</taxon>
        <taxon>Terrimonas</taxon>
    </lineage>
</organism>
<dbReference type="RefSeq" id="WP_237876408.1">
    <property type="nucleotide sequence ID" value="NZ_JAKLTR010000023.1"/>
</dbReference>
<dbReference type="Gene3D" id="2.60.40.1120">
    <property type="entry name" value="Carboxypeptidase-like, regulatory domain"/>
    <property type="match status" value="1"/>
</dbReference>
<name>A0ABS9KZ45_9BACT</name>
<feature type="signal peptide" evidence="1">
    <location>
        <begin position="1"/>
        <end position="21"/>
    </location>
</feature>
<gene>
    <name evidence="2" type="ORF">LZZ85_25170</name>
</gene>
<evidence type="ECO:0000256" key="1">
    <source>
        <dbReference type="SAM" id="SignalP"/>
    </source>
</evidence>
<comment type="caution">
    <text evidence="2">The sequence shown here is derived from an EMBL/GenBank/DDBJ whole genome shotgun (WGS) entry which is preliminary data.</text>
</comment>
<proteinExistence type="predicted"/>
<evidence type="ECO:0000313" key="3">
    <source>
        <dbReference type="Proteomes" id="UP001165367"/>
    </source>
</evidence>
<accession>A0ABS9KZ45</accession>
<dbReference type="SUPFAM" id="SSF49464">
    <property type="entry name" value="Carboxypeptidase regulatory domain-like"/>
    <property type="match status" value="1"/>
</dbReference>